<dbReference type="Proteomes" id="UP000887567">
    <property type="component" value="Unplaced"/>
</dbReference>
<proteinExistence type="predicted"/>
<accession>A0A913XW99</accession>
<reference evidence="1" key="1">
    <citation type="submission" date="2022-11" db="UniProtKB">
        <authorList>
            <consortium name="EnsemblMetazoa"/>
        </authorList>
    </citation>
    <scope>IDENTIFICATION</scope>
</reference>
<protein>
    <submittedName>
        <fullName evidence="1">Uncharacterized protein</fullName>
    </submittedName>
</protein>
<evidence type="ECO:0000313" key="1">
    <source>
        <dbReference type="EnsemblMetazoa" id="XP_020910817.1"/>
    </source>
</evidence>
<dbReference type="OMA" id="VIESECR"/>
<dbReference type="RefSeq" id="XP_020910817.1">
    <property type="nucleotide sequence ID" value="XM_021055158.1"/>
</dbReference>
<sequence length="405" mass="46190">MNTDRTPDTYVIQRVSFGDKPSATIATMALRKTAEMGSQQYPDAATIVQHNTYMDDIIESTADIPTAHKLTQDIENLIIKGGFRLKDWIYSRDSINSEKALPHEPNAATEKVLGVIWDPVKDQLCFSAKLNFCSKKKRKMQKLNPIRDPKLTSPLTKRMILSQVNSMYDPLGLAGPFTVRAKILMRHLWASAEKLDWDDPIPDENKLHWSSFFDELPEMNQVRFERCIKPSDAVCNPVLIIFCDASEDAYGSCAYVRWKRQGGGYACNLIVSKNRLAPIKKLSIDKVELCGAVLSKRLKSFIDKECRYTFEKCYYIVDSQIVHAMIQKSSYGFNTFAATRIGEIQGGTNIEDWYWCQSQYNIADWLTRGKKPSEISLHSDWQEGPPFLKQPERYGKGKQEVVCKA</sequence>
<dbReference type="PANTHER" id="PTHR47331">
    <property type="entry name" value="PHD-TYPE DOMAIN-CONTAINING PROTEIN"/>
    <property type="match status" value="1"/>
</dbReference>
<dbReference type="Pfam" id="PF05380">
    <property type="entry name" value="Peptidase_A17"/>
    <property type="match status" value="1"/>
</dbReference>
<dbReference type="KEGG" id="epa:110248612"/>
<keyword evidence="2" id="KW-1185">Reference proteome</keyword>
<organism evidence="1 2">
    <name type="scientific">Exaiptasia diaphana</name>
    <name type="common">Tropical sea anemone</name>
    <name type="synonym">Aiptasia pulchella</name>
    <dbReference type="NCBI Taxonomy" id="2652724"/>
    <lineage>
        <taxon>Eukaryota</taxon>
        <taxon>Metazoa</taxon>
        <taxon>Cnidaria</taxon>
        <taxon>Anthozoa</taxon>
        <taxon>Hexacorallia</taxon>
        <taxon>Actiniaria</taxon>
        <taxon>Aiptasiidae</taxon>
        <taxon>Exaiptasia</taxon>
    </lineage>
</organism>
<dbReference type="OrthoDB" id="5985737at2759"/>
<dbReference type="EnsemblMetazoa" id="XM_021055158.1">
    <property type="protein sequence ID" value="XP_020910817.1"/>
    <property type="gene ID" value="LOC110248612"/>
</dbReference>
<dbReference type="InterPro" id="IPR008042">
    <property type="entry name" value="Retrotrans_Pao"/>
</dbReference>
<name>A0A913XW99_EXADI</name>
<dbReference type="AlphaFoldDB" id="A0A913XW99"/>
<dbReference type="GeneID" id="110248612"/>
<evidence type="ECO:0000313" key="2">
    <source>
        <dbReference type="Proteomes" id="UP000887567"/>
    </source>
</evidence>